<sequence>MSFDLVTISLIILLISFLIIIVSVIILLLKSSDEKKATEVVKHLDNLRENKFEEKEVPVLEIKKDELSLKKLLIEKFKPSIEKQLKTKVEVTDFNAKGNNFLALIDVNGTKLLLVLDSSGKIIDYKKSK</sequence>
<gene>
    <name evidence="2" type="ORF">GX950_00415</name>
</gene>
<protein>
    <submittedName>
        <fullName evidence="2">Uncharacterized protein</fullName>
    </submittedName>
</protein>
<name>A0A7K4BYB7_9ARCH</name>
<evidence type="ECO:0000313" key="3">
    <source>
        <dbReference type="Proteomes" id="UP000526302"/>
    </source>
</evidence>
<keyword evidence="1" id="KW-1133">Transmembrane helix</keyword>
<evidence type="ECO:0000313" key="2">
    <source>
        <dbReference type="EMBL" id="NMA44264.1"/>
    </source>
</evidence>
<organism evidence="2 3">
    <name type="scientific">Candidatus Iainarchaeum sp</name>
    <dbReference type="NCBI Taxonomy" id="3101447"/>
    <lineage>
        <taxon>Archaea</taxon>
        <taxon>Candidatus Iainarchaeota</taxon>
        <taxon>Candidatus Iainarchaeia</taxon>
        <taxon>Candidatus Iainarchaeales</taxon>
        <taxon>Candidatus Iainarchaeaceae</taxon>
        <taxon>Candidatus Iainarchaeum</taxon>
    </lineage>
</organism>
<evidence type="ECO:0000256" key="1">
    <source>
        <dbReference type="SAM" id="Phobius"/>
    </source>
</evidence>
<keyword evidence="1" id="KW-0472">Membrane</keyword>
<proteinExistence type="predicted"/>
<feature type="transmembrane region" description="Helical" evidence="1">
    <location>
        <begin position="6"/>
        <end position="29"/>
    </location>
</feature>
<dbReference type="EMBL" id="JAAZKV010000003">
    <property type="protein sequence ID" value="NMA44264.1"/>
    <property type="molecule type" value="Genomic_DNA"/>
</dbReference>
<comment type="caution">
    <text evidence="2">The sequence shown here is derived from an EMBL/GenBank/DDBJ whole genome shotgun (WGS) entry which is preliminary data.</text>
</comment>
<reference evidence="2 3" key="1">
    <citation type="journal article" date="2020" name="Biotechnol. Biofuels">
        <title>New insights from the biogas microbiome by comprehensive genome-resolved metagenomics of nearly 1600 species originating from multiple anaerobic digesters.</title>
        <authorList>
            <person name="Campanaro S."/>
            <person name="Treu L."/>
            <person name="Rodriguez-R L.M."/>
            <person name="Kovalovszki A."/>
            <person name="Ziels R.M."/>
            <person name="Maus I."/>
            <person name="Zhu X."/>
            <person name="Kougias P.G."/>
            <person name="Basile A."/>
            <person name="Luo G."/>
            <person name="Schluter A."/>
            <person name="Konstantinidis K.T."/>
            <person name="Angelidaki I."/>
        </authorList>
    </citation>
    <scope>NUCLEOTIDE SEQUENCE [LARGE SCALE GENOMIC DNA]</scope>
    <source>
        <strain evidence="2">AS22ysBPME_79</strain>
    </source>
</reference>
<keyword evidence="1" id="KW-0812">Transmembrane</keyword>
<accession>A0A7K4BYB7</accession>
<dbReference type="AlphaFoldDB" id="A0A7K4BYB7"/>
<dbReference type="Proteomes" id="UP000526302">
    <property type="component" value="Unassembled WGS sequence"/>
</dbReference>